<keyword evidence="2" id="KW-0902">Two-component regulatory system</keyword>
<evidence type="ECO:0000256" key="5">
    <source>
        <dbReference type="ARBA" id="ARBA00023163"/>
    </source>
</evidence>
<sequence>MIRVLVVDDHQLVRNGFSQLLSQASDIEVVGQAENGEEGVRVYGELEPDVVLMDIQMPVLDGIEATRKLQRIYDTCNVVILSSVETDPFPLQARDAGAIGFLSKRCTIDELCAAVRNASAGLPYISTEIAQRLAWSKIDGGDSLLDTISPREMQVLLLATRGSRNKDIAEEMNISEKTVSTYKQRLYEKLGVKNDVEMAHYALRHHLIEVK</sequence>
<keyword evidence="1 6" id="KW-0597">Phosphoprotein</keyword>
<keyword evidence="3" id="KW-0805">Transcription regulation</keyword>
<feature type="modified residue" description="4-aspartylphosphate" evidence="6">
    <location>
        <position position="54"/>
    </location>
</feature>
<dbReference type="GO" id="GO:0006355">
    <property type="term" value="P:regulation of DNA-templated transcription"/>
    <property type="evidence" value="ECO:0007669"/>
    <property type="project" value="InterPro"/>
</dbReference>
<dbReference type="InterPro" id="IPR016032">
    <property type="entry name" value="Sig_transdc_resp-reg_C-effctor"/>
</dbReference>
<dbReference type="CDD" id="cd17535">
    <property type="entry name" value="REC_NarL-like"/>
    <property type="match status" value="1"/>
</dbReference>
<dbReference type="InterPro" id="IPR011006">
    <property type="entry name" value="CheY-like_superfamily"/>
</dbReference>
<dbReference type="Gene3D" id="3.40.50.2300">
    <property type="match status" value="1"/>
</dbReference>
<dbReference type="RefSeq" id="WP_078453009.1">
    <property type="nucleotide sequence ID" value="NZ_MPNX01000008.1"/>
</dbReference>
<organism evidence="9 10">
    <name type="scientific">Solemya velum gill symbiont</name>
    <dbReference type="NCBI Taxonomy" id="2340"/>
    <lineage>
        <taxon>Bacteria</taxon>
        <taxon>Pseudomonadati</taxon>
        <taxon>Pseudomonadota</taxon>
        <taxon>Gammaproteobacteria</taxon>
        <taxon>sulfur-oxidizing symbionts</taxon>
    </lineage>
</organism>
<evidence type="ECO:0000256" key="4">
    <source>
        <dbReference type="ARBA" id="ARBA00023125"/>
    </source>
</evidence>
<dbReference type="Pfam" id="PF00196">
    <property type="entry name" value="GerE"/>
    <property type="match status" value="1"/>
</dbReference>
<dbReference type="EMBL" id="MPNX01000008">
    <property type="protein sequence ID" value="OOY35026.1"/>
    <property type="molecule type" value="Genomic_DNA"/>
</dbReference>
<dbReference type="Proteomes" id="UP000190962">
    <property type="component" value="Unassembled WGS sequence"/>
</dbReference>
<feature type="domain" description="HTH luxR-type" evidence="7">
    <location>
        <begin position="141"/>
        <end position="206"/>
    </location>
</feature>
<dbReference type="InterPro" id="IPR039420">
    <property type="entry name" value="WalR-like"/>
</dbReference>
<evidence type="ECO:0000256" key="3">
    <source>
        <dbReference type="ARBA" id="ARBA00023015"/>
    </source>
</evidence>
<evidence type="ECO:0000256" key="2">
    <source>
        <dbReference type="ARBA" id="ARBA00023012"/>
    </source>
</evidence>
<dbReference type="SUPFAM" id="SSF46894">
    <property type="entry name" value="C-terminal effector domain of the bipartite response regulators"/>
    <property type="match status" value="1"/>
</dbReference>
<comment type="caution">
    <text evidence="9">The sequence shown here is derived from an EMBL/GenBank/DDBJ whole genome shotgun (WGS) entry which is preliminary data.</text>
</comment>
<keyword evidence="5" id="KW-0804">Transcription</keyword>
<dbReference type="GO" id="GO:0000160">
    <property type="term" value="P:phosphorelay signal transduction system"/>
    <property type="evidence" value="ECO:0007669"/>
    <property type="project" value="UniProtKB-KW"/>
</dbReference>
<dbReference type="PROSITE" id="PS00622">
    <property type="entry name" value="HTH_LUXR_1"/>
    <property type="match status" value="1"/>
</dbReference>
<dbReference type="PRINTS" id="PR00038">
    <property type="entry name" value="HTHLUXR"/>
</dbReference>
<dbReference type="PROSITE" id="PS50110">
    <property type="entry name" value="RESPONSE_REGULATORY"/>
    <property type="match status" value="1"/>
</dbReference>
<gene>
    <name evidence="9" type="ORF">BOV88_06820</name>
</gene>
<dbReference type="SMART" id="SM00448">
    <property type="entry name" value="REC"/>
    <property type="match status" value="1"/>
</dbReference>
<dbReference type="PANTHER" id="PTHR43214">
    <property type="entry name" value="TWO-COMPONENT RESPONSE REGULATOR"/>
    <property type="match status" value="1"/>
</dbReference>
<dbReference type="CDD" id="cd06170">
    <property type="entry name" value="LuxR_C_like"/>
    <property type="match status" value="1"/>
</dbReference>
<dbReference type="AlphaFoldDB" id="A0A1T2DZJ6"/>
<proteinExistence type="predicted"/>
<evidence type="ECO:0000313" key="10">
    <source>
        <dbReference type="Proteomes" id="UP000190962"/>
    </source>
</evidence>
<evidence type="ECO:0000259" key="7">
    <source>
        <dbReference type="PROSITE" id="PS50043"/>
    </source>
</evidence>
<dbReference type="Pfam" id="PF00072">
    <property type="entry name" value="Response_reg"/>
    <property type="match status" value="1"/>
</dbReference>
<evidence type="ECO:0000313" key="9">
    <source>
        <dbReference type="EMBL" id="OOY35026.1"/>
    </source>
</evidence>
<dbReference type="InterPro" id="IPR058245">
    <property type="entry name" value="NreC/VraR/RcsB-like_REC"/>
</dbReference>
<dbReference type="SMART" id="SM00421">
    <property type="entry name" value="HTH_LUXR"/>
    <property type="match status" value="1"/>
</dbReference>
<dbReference type="SUPFAM" id="SSF52172">
    <property type="entry name" value="CheY-like"/>
    <property type="match status" value="1"/>
</dbReference>
<dbReference type="InterPro" id="IPR000792">
    <property type="entry name" value="Tscrpt_reg_LuxR_C"/>
</dbReference>
<evidence type="ECO:0008006" key="11">
    <source>
        <dbReference type="Google" id="ProtNLM"/>
    </source>
</evidence>
<feature type="domain" description="Response regulatory" evidence="8">
    <location>
        <begin position="3"/>
        <end position="119"/>
    </location>
</feature>
<dbReference type="GO" id="GO:0003677">
    <property type="term" value="F:DNA binding"/>
    <property type="evidence" value="ECO:0007669"/>
    <property type="project" value="UniProtKB-KW"/>
</dbReference>
<protein>
    <recommendedName>
        <fullName evidence="11">DNA-binding response regulator</fullName>
    </recommendedName>
</protein>
<keyword evidence="4" id="KW-0238">DNA-binding</keyword>
<accession>A0A1T2DZJ6</accession>
<evidence type="ECO:0000256" key="6">
    <source>
        <dbReference type="PROSITE-ProRule" id="PRU00169"/>
    </source>
</evidence>
<name>A0A1T2DZJ6_SOVGS</name>
<dbReference type="PANTHER" id="PTHR43214:SF3">
    <property type="entry name" value="RESPONSE REGULATOR UVRY"/>
    <property type="match status" value="1"/>
</dbReference>
<evidence type="ECO:0000256" key="1">
    <source>
        <dbReference type="ARBA" id="ARBA00022553"/>
    </source>
</evidence>
<reference evidence="9 10" key="1">
    <citation type="submission" date="2016-11" db="EMBL/GenBank/DDBJ databases">
        <title>Mixed transmission modes and dynamic genome evolution in an obligate animal-bacterial symbiosis.</title>
        <authorList>
            <person name="Russell S.L."/>
            <person name="Corbett-Detig R.B."/>
            <person name="Cavanaugh C.M."/>
        </authorList>
    </citation>
    <scope>NUCLEOTIDE SEQUENCE [LARGE SCALE GENOMIC DNA]</scope>
    <source>
        <strain evidence="9">MA-KB16</strain>
    </source>
</reference>
<dbReference type="PROSITE" id="PS50043">
    <property type="entry name" value="HTH_LUXR_2"/>
    <property type="match status" value="1"/>
</dbReference>
<evidence type="ECO:0000259" key="8">
    <source>
        <dbReference type="PROSITE" id="PS50110"/>
    </source>
</evidence>
<dbReference type="InterPro" id="IPR001789">
    <property type="entry name" value="Sig_transdc_resp-reg_receiver"/>
</dbReference>